<keyword evidence="4 5" id="KW-0472">Membrane</keyword>
<keyword evidence="2 5" id="KW-0812">Transmembrane</keyword>
<proteinExistence type="predicted"/>
<dbReference type="RefSeq" id="WP_238895506.1">
    <property type="nucleotide sequence ID" value="NZ_JAKOGG010000003.1"/>
</dbReference>
<accession>A0ABT2FIM1</accession>
<protein>
    <submittedName>
        <fullName evidence="6">DoxX family protein</fullName>
    </submittedName>
</protein>
<comment type="caution">
    <text evidence="6">The sequence shown here is derived from an EMBL/GenBank/DDBJ whole genome shotgun (WGS) entry which is preliminary data.</text>
</comment>
<evidence type="ECO:0000313" key="7">
    <source>
        <dbReference type="Proteomes" id="UP001201549"/>
    </source>
</evidence>
<evidence type="ECO:0000256" key="5">
    <source>
        <dbReference type="SAM" id="Phobius"/>
    </source>
</evidence>
<feature type="transmembrane region" description="Helical" evidence="5">
    <location>
        <begin position="12"/>
        <end position="32"/>
    </location>
</feature>
<sequence length="142" mass="15657">MTRFIDSLLTNYWFWLLARVLLSVVFLSSGLAKLLDFQGGMNEMQQAGLSPTWLFNVLTIVTLLTGSVLLLLDRAIWLGAAILIAFLLLSIVIVHHFWSLPEAQAMTSLYVALEHMSVIGGLMAASIASQLRKKISGKSHAQ</sequence>
<dbReference type="InterPro" id="IPR032808">
    <property type="entry name" value="DoxX"/>
</dbReference>
<comment type="subcellular location">
    <subcellularLocation>
        <location evidence="1">Membrane</location>
        <topology evidence="1">Multi-pass membrane protein</topology>
    </subcellularLocation>
</comment>
<feature type="transmembrane region" description="Helical" evidence="5">
    <location>
        <begin position="52"/>
        <end position="72"/>
    </location>
</feature>
<reference evidence="6 7" key="1">
    <citation type="submission" date="2022-02" db="EMBL/GenBank/DDBJ databases">
        <authorList>
            <person name="Zhuang L."/>
        </authorList>
    </citation>
    <scope>NUCLEOTIDE SEQUENCE [LARGE SCALE GENOMIC DNA]</scope>
    <source>
        <strain evidence="6 7">C32</strain>
    </source>
</reference>
<evidence type="ECO:0000256" key="1">
    <source>
        <dbReference type="ARBA" id="ARBA00004141"/>
    </source>
</evidence>
<name>A0ABT2FIM1_9GAMM</name>
<dbReference type="EMBL" id="JAKOGG010000003">
    <property type="protein sequence ID" value="MCS4556103.1"/>
    <property type="molecule type" value="Genomic_DNA"/>
</dbReference>
<keyword evidence="7" id="KW-1185">Reference proteome</keyword>
<dbReference type="Pfam" id="PF07681">
    <property type="entry name" value="DoxX"/>
    <property type="match status" value="1"/>
</dbReference>
<dbReference type="Proteomes" id="UP001201549">
    <property type="component" value="Unassembled WGS sequence"/>
</dbReference>
<keyword evidence="3 5" id="KW-1133">Transmembrane helix</keyword>
<evidence type="ECO:0000256" key="3">
    <source>
        <dbReference type="ARBA" id="ARBA00022989"/>
    </source>
</evidence>
<evidence type="ECO:0000313" key="6">
    <source>
        <dbReference type="EMBL" id="MCS4556103.1"/>
    </source>
</evidence>
<reference evidence="7" key="2">
    <citation type="submission" date="2023-07" db="EMBL/GenBank/DDBJ databases">
        <title>Shewanella mangrovi sp. nov., an acetaldehyde- degrading bacterium isolated from mangrove sediment.</title>
        <authorList>
            <person name="Liu Y."/>
        </authorList>
    </citation>
    <scope>NUCLEOTIDE SEQUENCE [LARGE SCALE GENOMIC DNA]</scope>
    <source>
        <strain evidence="7">C32</strain>
    </source>
</reference>
<organism evidence="6 7">
    <name type="scientific">Shewanella electrica</name>
    <dbReference type="NCBI Taxonomy" id="515560"/>
    <lineage>
        <taxon>Bacteria</taxon>
        <taxon>Pseudomonadati</taxon>
        <taxon>Pseudomonadota</taxon>
        <taxon>Gammaproteobacteria</taxon>
        <taxon>Alteromonadales</taxon>
        <taxon>Shewanellaceae</taxon>
        <taxon>Shewanella</taxon>
    </lineage>
</organism>
<evidence type="ECO:0000256" key="4">
    <source>
        <dbReference type="ARBA" id="ARBA00023136"/>
    </source>
</evidence>
<evidence type="ECO:0000256" key="2">
    <source>
        <dbReference type="ARBA" id="ARBA00022692"/>
    </source>
</evidence>
<feature type="transmembrane region" description="Helical" evidence="5">
    <location>
        <begin position="77"/>
        <end position="98"/>
    </location>
</feature>
<gene>
    <name evidence="6" type="ORF">L9G74_06610</name>
</gene>
<feature type="transmembrane region" description="Helical" evidence="5">
    <location>
        <begin position="110"/>
        <end position="128"/>
    </location>
</feature>